<dbReference type="AlphaFoldDB" id="A0A418T013"/>
<dbReference type="Proteomes" id="UP000284202">
    <property type="component" value="Unassembled WGS sequence"/>
</dbReference>
<comment type="caution">
    <text evidence="1">The sequence shown here is derived from an EMBL/GenBank/DDBJ whole genome shotgun (WGS) entry which is preliminary data.</text>
</comment>
<evidence type="ECO:0000313" key="1">
    <source>
        <dbReference type="EMBL" id="RJE86525.1"/>
    </source>
</evidence>
<name>A0A418T013_9RHOB</name>
<dbReference type="OrthoDB" id="7875456at2"/>
<organism evidence="1 2">
    <name type="scientific">Paracoccus onubensis</name>
    <dbReference type="NCBI Taxonomy" id="1675788"/>
    <lineage>
        <taxon>Bacteria</taxon>
        <taxon>Pseudomonadati</taxon>
        <taxon>Pseudomonadota</taxon>
        <taxon>Alphaproteobacteria</taxon>
        <taxon>Rhodobacterales</taxon>
        <taxon>Paracoccaceae</taxon>
        <taxon>Paracoccus</taxon>
    </lineage>
</organism>
<evidence type="ECO:0000313" key="2">
    <source>
        <dbReference type="Proteomes" id="UP000284202"/>
    </source>
</evidence>
<gene>
    <name evidence="1" type="ORF">D3P04_07335</name>
</gene>
<keyword evidence="2" id="KW-1185">Reference proteome</keyword>
<dbReference type="RefSeq" id="WP_119747403.1">
    <property type="nucleotide sequence ID" value="NZ_QZCG01000004.1"/>
</dbReference>
<sequence length="139" mass="16103">MPRNTALTALAVLPLLVAACGTPQERCISKHTREYRNVSSLLQEVEANLERGYAWEERQVVRDRLTHCRDLYRDRKGNVQTTIRPCWRDYVDIERYRVPIDPAAEQRKRDGLAERKAELEGTANAYVQACKKAFPEEKT</sequence>
<protein>
    <submittedName>
        <fullName evidence="1">Uncharacterized protein</fullName>
    </submittedName>
</protein>
<reference evidence="2" key="1">
    <citation type="submission" date="2018-09" db="EMBL/GenBank/DDBJ databases">
        <title>Acidovorax cavernicola nov. sp. isolated from Gruta de las Maravillas (Aracena, Spain).</title>
        <authorList>
            <person name="Jurado V."/>
            <person name="Gutierrez-Patricio S."/>
            <person name="Gonzalez-Pimentel J.L."/>
            <person name="Miller A.Z."/>
            <person name="Laiz L."/>
            <person name="Saiz-Jimenez C."/>
        </authorList>
    </citation>
    <scope>NUCLEOTIDE SEQUENCE [LARGE SCALE GENOMIC DNA]</scope>
    <source>
        <strain evidence="2">1011MAR3C25</strain>
    </source>
</reference>
<proteinExistence type="predicted"/>
<dbReference type="EMBL" id="QZCG01000004">
    <property type="protein sequence ID" value="RJE86525.1"/>
    <property type="molecule type" value="Genomic_DNA"/>
</dbReference>
<accession>A0A418T013</accession>
<dbReference type="PROSITE" id="PS51257">
    <property type="entry name" value="PROKAR_LIPOPROTEIN"/>
    <property type="match status" value="1"/>
</dbReference>